<name>A0A0J5P5N0_9PAST</name>
<accession>A0A0J5P5N0</accession>
<dbReference type="InterPro" id="IPR010263">
    <property type="entry name" value="T6SS_TssK"/>
</dbReference>
<dbReference type="PANTHER" id="PTHR35566">
    <property type="entry name" value="BLR3599 PROTEIN"/>
    <property type="match status" value="1"/>
</dbReference>
<dbReference type="NCBIfam" id="TIGR03353">
    <property type="entry name" value="VI_chp_4"/>
    <property type="match status" value="1"/>
</dbReference>
<keyword evidence="2" id="KW-1185">Reference proteome</keyword>
<dbReference type="Pfam" id="PF05936">
    <property type="entry name" value="T6SS_VasE"/>
    <property type="match status" value="1"/>
</dbReference>
<sequence length="448" mass="51074">MSSQNRIIWQEGLFIKPQHFQQQQRHIDYLLHSQLTTLSHYHYGISALEINRELLNLGKFGLLSASGIFNDGTPFSMPSEDFLPDTIDIKDISTRESQDIYLALPTTNPSVNDIQSAYHTSDARTVRYREDVQEVRDVHTPQGNNAQVFVARLAPRLMQGSEDRSAYTCILIARIRHIEQDGRIELDQQFIPTCLSVKASTILRDFLTEIAGTLDQRTGTLSSRIGSPSQQGIADVTEFLMLQLLNRQFPFYTHLQAQPTIHPEFLYRHLISFAGELMTFTDASRIAHIYPEYDHDDLTGTFNDVLRGIRIALSTVLMPRAVSIQLIDREHGIKIASINDRDLLERAEFILAVTAQIPDEQLRRQFVQQTKITSPDNLRHLVSIQLPGVLLTPLSAVPRQLPYHSGYTYFKLDTLGQEWQQIKTHHALAFHVSGHFPALDMQLWAIRG</sequence>
<dbReference type="RefSeq" id="WP_047977358.1">
    <property type="nucleotide sequence ID" value="NZ_JWIZ01000054.1"/>
</dbReference>
<dbReference type="Proteomes" id="UP000036270">
    <property type="component" value="Unassembled WGS sequence"/>
</dbReference>
<dbReference type="EMBL" id="JWIZ01000054">
    <property type="protein sequence ID" value="KMK51075.1"/>
    <property type="molecule type" value="Genomic_DNA"/>
</dbReference>
<organism evidence="1 2">
    <name type="scientific">Muribacter muris</name>
    <dbReference type="NCBI Taxonomy" id="67855"/>
    <lineage>
        <taxon>Bacteria</taxon>
        <taxon>Pseudomonadati</taxon>
        <taxon>Pseudomonadota</taxon>
        <taxon>Gammaproteobacteria</taxon>
        <taxon>Pasteurellales</taxon>
        <taxon>Pasteurellaceae</taxon>
        <taxon>Muribacter</taxon>
    </lineage>
</organism>
<dbReference type="PANTHER" id="PTHR35566:SF1">
    <property type="entry name" value="TYPE VI SECRETION SYSTEM BASEPLATE COMPONENT TSSK1"/>
    <property type="match status" value="1"/>
</dbReference>
<dbReference type="PATRIC" id="fig|67855.3.peg.1765"/>
<evidence type="ECO:0000313" key="2">
    <source>
        <dbReference type="Proteomes" id="UP000036270"/>
    </source>
</evidence>
<dbReference type="AlphaFoldDB" id="A0A0J5P5N0"/>
<protein>
    <submittedName>
        <fullName evidence="1">Type VI secretion protein</fullName>
    </submittedName>
</protein>
<gene>
    <name evidence="1" type="ORF">RO21_08485</name>
</gene>
<comment type="caution">
    <text evidence="1">The sequence shown here is derived from an EMBL/GenBank/DDBJ whole genome shotgun (WGS) entry which is preliminary data.</text>
</comment>
<reference evidence="1 2" key="1">
    <citation type="submission" date="2014-12" db="EMBL/GenBank/DDBJ databases">
        <title>Reclassification of Actinobacillus muris as Muribacter muris.</title>
        <authorList>
            <person name="Christensen H."/>
            <person name="Nicklas W."/>
            <person name="Bisgaard M."/>
        </authorList>
    </citation>
    <scope>NUCLEOTIDE SEQUENCE [LARGE SCALE GENOMIC DNA]</scope>
    <source>
        <strain evidence="1 2">Ackerman80-443D</strain>
    </source>
</reference>
<proteinExistence type="predicted"/>
<dbReference type="STRING" id="67855.RO21_08485"/>
<evidence type="ECO:0000313" key="1">
    <source>
        <dbReference type="EMBL" id="KMK51075.1"/>
    </source>
</evidence>